<dbReference type="Proteomes" id="UP001296873">
    <property type="component" value="Unassembled WGS sequence"/>
</dbReference>
<protein>
    <recommendedName>
        <fullName evidence="4">DUF983 domain-containing protein</fullName>
    </recommendedName>
</protein>
<dbReference type="Pfam" id="PF06170">
    <property type="entry name" value="DUF983"/>
    <property type="match status" value="1"/>
</dbReference>
<dbReference type="EMBL" id="NRRL01000069">
    <property type="protein sequence ID" value="MBK1669965.1"/>
    <property type="molecule type" value="Genomic_DNA"/>
</dbReference>
<accession>A0ABS1DKT3</accession>
<keyword evidence="1" id="KW-1133">Transmembrane helix</keyword>
<proteinExistence type="predicted"/>
<evidence type="ECO:0008006" key="4">
    <source>
        <dbReference type="Google" id="ProtNLM"/>
    </source>
</evidence>
<keyword evidence="1" id="KW-0812">Transmembrane</keyword>
<comment type="caution">
    <text evidence="2">The sequence shown here is derived from an EMBL/GenBank/DDBJ whole genome shotgun (WGS) entry which is preliminary data.</text>
</comment>
<dbReference type="RefSeq" id="WP_200342308.1">
    <property type="nucleotide sequence ID" value="NZ_NRRL01000069.1"/>
</dbReference>
<name>A0ABS1DKT3_9PROT</name>
<evidence type="ECO:0000313" key="3">
    <source>
        <dbReference type="Proteomes" id="UP001296873"/>
    </source>
</evidence>
<keyword evidence="3" id="KW-1185">Reference proteome</keyword>
<organism evidence="2 3">
    <name type="scientific">Rhodovibrio sodomensis</name>
    <dbReference type="NCBI Taxonomy" id="1088"/>
    <lineage>
        <taxon>Bacteria</taxon>
        <taxon>Pseudomonadati</taxon>
        <taxon>Pseudomonadota</taxon>
        <taxon>Alphaproteobacteria</taxon>
        <taxon>Rhodospirillales</taxon>
        <taxon>Rhodovibrionaceae</taxon>
        <taxon>Rhodovibrio</taxon>
    </lineage>
</organism>
<dbReference type="InterPro" id="IPR009325">
    <property type="entry name" value="DUF983"/>
</dbReference>
<feature type="transmembrane region" description="Helical" evidence="1">
    <location>
        <begin position="81"/>
        <end position="102"/>
    </location>
</feature>
<reference evidence="2 3" key="1">
    <citation type="journal article" date="2020" name="Microorganisms">
        <title>Osmotic Adaptation and Compatible Solute Biosynthesis of Phototrophic Bacteria as Revealed from Genome Analyses.</title>
        <authorList>
            <person name="Imhoff J.F."/>
            <person name="Rahn T."/>
            <person name="Kunzel S."/>
            <person name="Keller A."/>
            <person name="Neulinger S.C."/>
        </authorList>
    </citation>
    <scope>NUCLEOTIDE SEQUENCE [LARGE SCALE GENOMIC DNA]</scope>
    <source>
        <strain evidence="2 3">DSM 9895</strain>
    </source>
</reference>
<sequence length="135" mass="14333">MSWETSQPAVSPYRAGLSCRCPRCGQGALFKGLLEVRPTCQACGLDLSKADSGDGPAVFIILILGAVVVLLALLLESLVGPALWVHMAIWPVVIVAGSIWMLRPAKAMLIALQFKNKAEDTGHLERDEAGPGGPR</sequence>
<evidence type="ECO:0000313" key="2">
    <source>
        <dbReference type="EMBL" id="MBK1669965.1"/>
    </source>
</evidence>
<keyword evidence="1" id="KW-0472">Membrane</keyword>
<feature type="transmembrane region" description="Helical" evidence="1">
    <location>
        <begin position="57"/>
        <end position="75"/>
    </location>
</feature>
<evidence type="ECO:0000256" key="1">
    <source>
        <dbReference type="SAM" id="Phobius"/>
    </source>
</evidence>
<gene>
    <name evidence="2" type="ORF">CKO28_18175</name>
</gene>